<feature type="region of interest" description="Disordered" evidence="1">
    <location>
        <begin position="168"/>
        <end position="192"/>
    </location>
</feature>
<evidence type="ECO:0000313" key="3">
    <source>
        <dbReference type="EMBL" id="OIW22636.1"/>
    </source>
</evidence>
<organism evidence="3 4">
    <name type="scientific">Coniochaeta ligniaria NRRL 30616</name>
    <dbReference type="NCBI Taxonomy" id="1408157"/>
    <lineage>
        <taxon>Eukaryota</taxon>
        <taxon>Fungi</taxon>
        <taxon>Dikarya</taxon>
        <taxon>Ascomycota</taxon>
        <taxon>Pezizomycotina</taxon>
        <taxon>Sordariomycetes</taxon>
        <taxon>Sordariomycetidae</taxon>
        <taxon>Coniochaetales</taxon>
        <taxon>Coniochaetaceae</taxon>
        <taxon>Coniochaeta</taxon>
    </lineage>
</organism>
<evidence type="ECO:0000313" key="4">
    <source>
        <dbReference type="Proteomes" id="UP000182658"/>
    </source>
</evidence>
<feature type="transmembrane region" description="Helical" evidence="2">
    <location>
        <begin position="275"/>
        <end position="297"/>
    </location>
</feature>
<keyword evidence="4" id="KW-1185">Reference proteome</keyword>
<evidence type="ECO:0000256" key="2">
    <source>
        <dbReference type="SAM" id="Phobius"/>
    </source>
</evidence>
<keyword evidence="2" id="KW-1133">Transmembrane helix</keyword>
<dbReference type="Proteomes" id="UP000182658">
    <property type="component" value="Unassembled WGS sequence"/>
</dbReference>
<dbReference type="EMBL" id="KV875112">
    <property type="protein sequence ID" value="OIW22636.1"/>
    <property type="molecule type" value="Genomic_DNA"/>
</dbReference>
<accession>A0A1J7J0H2</accession>
<protein>
    <submittedName>
        <fullName evidence="3">Uncharacterized protein</fullName>
    </submittedName>
</protein>
<reference evidence="3 4" key="1">
    <citation type="submission" date="2016-10" db="EMBL/GenBank/DDBJ databases">
        <title>Draft genome sequence of Coniochaeta ligniaria NRRL30616, a lignocellulolytic fungus for bioabatement of inhibitors in plant biomass hydrolysates.</title>
        <authorList>
            <consortium name="DOE Joint Genome Institute"/>
            <person name="Jimenez D.J."/>
            <person name="Hector R.E."/>
            <person name="Riley R."/>
            <person name="Sun H."/>
            <person name="Grigoriev I.V."/>
            <person name="Van Elsas J.D."/>
            <person name="Nichols N.N."/>
        </authorList>
    </citation>
    <scope>NUCLEOTIDE SEQUENCE [LARGE SCALE GENOMIC DNA]</scope>
    <source>
        <strain evidence="3 4">NRRL 30616</strain>
    </source>
</reference>
<feature type="region of interest" description="Disordered" evidence="1">
    <location>
        <begin position="302"/>
        <end position="323"/>
    </location>
</feature>
<dbReference type="AlphaFoldDB" id="A0A1J7J0H2"/>
<sequence>MSSASIVSGGVLARSAPLDAQTTPFVQPSFCADLFSTTTVSEFPVRETGTTSYGYSNRVVTALVPDGNDPRFTSCLPDGWAAKPSQYQYTFSPAVCPSGWIAHAIGPYWERDGVASTTSMGSSSGQQASTAYCCPSLHSLDLRTGTSSISGLSTIIFPACIRGMDLSSPVSTSTESDATTQTPTGSTTLAGRTAKSITTRADYLSGIQVQNAWHIKWKPSDTSTLSPVPPTLICGSPLDTWIPGQSVPTQTEQCPGYRTSEPAENGDPAMQNLPVIVGVTVGVVGFLILVCIGLCMLRRKRKPRRPPPYQRTSQANQGAGSTY</sequence>
<name>A0A1J7J0H2_9PEZI</name>
<keyword evidence="2" id="KW-0812">Transmembrane</keyword>
<dbReference type="InParanoid" id="A0A1J7J0H2"/>
<proteinExistence type="predicted"/>
<gene>
    <name evidence="3" type="ORF">CONLIGDRAFT_687461</name>
</gene>
<evidence type="ECO:0000256" key="1">
    <source>
        <dbReference type="SAM" id="MobiDB-lite"/>
    </source>
</evidence>
<keyword evidence="2" id="KW-0472">Membrane</keyword>
<dbReference type="OrthoDB" id="4364105at2759"/>
<feature type="compositionally biased region" description="Polar residues" evidence="1">
    <location>
        <begin position="310"/>
        <end position="323"/>
    </location>
</feature>